<evidence type="ECO:0000313" key="2">
    <source>
        <dbReference type="Proteomes" id="UP000321062"/>
    </source>
</evidence>
<accession>A0A5B9DKK0</accession>
<name>A0A5B9DKK0_9HYPH</name>
<evidence type="ECO:0000313" key="1">
    <source>
        <dbReference type="EMBL" id="QEE19677.1"/>
    </source>
</evidence>
<gene>
    <name evidence="1" type="ORF">FNA67_05585</name>
</gene>
<dbReference type="Proteomes" id="UP000321062">
    <property type="component" value="Chromosome"/>
</dbReference>
<proteinExistence type="predicted"/>
<protein>
    <submittedName>
        <fullName evidence="1">Uncharacterized protein</fullName>
    </submittedName>
</protein>
<dbReference type="OrthoDB" id="7801681at2"/>
<sequence>MKIRNLLLGSIAAAGLATGAQAADLGVLTSLDVCDSLGLSGLTISSDTNCLQITGEVKYEFNWGDYRTSNGATPAGSTGAVVVGTPAGAFSIADNNGDTDWGSKVEAWIKFVATADSDFGPAKAVLKIRQIQEQQWTNSTVSELGDNEDLHFNEAYVSIGDSTVIMAGKKGSIINKGDDEPFNFLGLFNSEKVDVGVGYNDGLSDTDGTKIKDGGHVIQIVSDLGNGLSVGAGLEALNQSSAGQAGTAVGVISYAGESLTAHATFMAGGILDGDIKAYAVHAGMTGTFDNFKVRGAFAANNDLVNSRTNWEALASAQATFDMFTLALSGEVENVKAVQSWGFGASAGFAVTDGITINLGGRFFDSDTNTANTEGYQIAAQLVAAVTETLKLTGEIGVYGSNSGLVPPAGLGGTAGTYENVFYGAAEVAWAPGGDFTASLKGQAFSNGGYKATFKAAKTFQ</sequence>
<reference evidence="1 2" key="1">
    <citation type="journal article" date="2015" name="Int. J. Syst. Evol. Microbiol.">
        <title>Youhaiella tibetensis gen. nov., sp. nov., isolated from subsurface sediment.</title>
        <authorList>
            <person name="Wang Y.X."/>
            <person name="Huang F.Q."/>
            <person name="Nogi Y."/>
            <person name="Pang S.J."/>
            <person name="Wang P.K."/>
            <person name="Lv J."/>
        </authorList>
    </citation>
    <scope>NUCLEOTIDE SEQUENCE [LARGE SCALE GENOMIC DNA]</scope>
    <source>
        <strain evidence="2">fig4</strain>
    </source>
</reference>
<dbReference type="AlphaFoldDB" id="A0A5B9DKK0"/>
<keyword evidence="2" id="KW-1185">Reference proteome</keyword>
<organism evidence="1 2">
    <name type="scientific">Paradevosia tibetensis</name>
    <dbReference type="NCBI Taxonomy" id="1447062"/>
    <lineage>
        <taxon>Bacteria</taxon>
        <taxon>Pseudomonadati</taxon>
        <taxon>Pseudomonadota</taxon>
        <taxon>Alphaproteobacteria</taxon>
        <taxon>Hyphomicrobiales</taxon>
        <taxon>Devosiaceae</taxon>
        <taxon>Paradevosia</taxon>
    </lineage>
</organism>
<dbReference type="KEGG" id="yti:FNA67_05585"/>
<dbReference type="EMBL" id="CP041690">
    <property type="protein sequence ID" value="QEE19677.1"/>
    <property type="molecule type" value="Genomic_DNA"/>
</dbReference>
<dbReference type="RefSeq" id="WP_147655340.1">
    <property type="nucleotide sequence ID" value="NZ_BMFM01000001.1"/>
</dbReference>